<keyword evidence="1" id="KW-1133">Transmembrane helix</keyword>
<sequence length="71" mass="8251">MVRPGASLWLWIAAAKAYAWIYYALHTWNWPFLADHPLIHNTLILILLLAGFSFILTSLVIGVKHIRLYFK</sequence>
<evidence type="ECO:0000256" key="1">
    <source>
        <dbReference type="SAM" id="Phobius"/>
    </source>
</evidence>
<reference evidence="3" key="1">
    <citation type="submission" date="2016-10" db="EMBL/GenBank/DDBJ databases">
        <authorList>
            <person name="Varghese N."/>
            <person name="Submissions S."/>
        </authorList>
    </citation>
    <scope>NUCLEOTIDE SEQUENCE [LARGE SCALE GENOMIC DNA]</scope>
    <source>
        <strain evidence="3">CGMCC 1.3431</strain>
    </source>
</reference>
<keyword evidence="1" id="KW-0812">Transmembrane</keyword>
<dbReference type="AlphaFoldDB" id="A0A1G4TG91"/>
<dbReference type="EMBL" id="FMTS01000008">
    <property type="protein sequence ID" value="SCW80352.1"/>
    <property type="molecule type" value="Genomic_DNA"/>
</dbReference>
<evidence type="ECO:0000313" key="2">
    <source>
        <dbReference type="EMBL" id="SCW80352.1"/>
    </source>
</evidence>
<protein>
    <submittedName>
        <fullName evidence="2">Uncharacterized protein</fullName>
    </submittedName>
</protein>
<feature type="transmembrane region" description="Helical" evidence="1">
    <location>
        <begin position="43"/>
        <end position="63"/>
    </location>
</feature>
<gene>
    <name evidence="2" type="ORF">SAMN02927928_3525</name>
</gene>
<evidence type="ECO:0000313" key="3">
    <source>
        <dbReference type="Proteomes" id="UP000199150"/>
    </source>
</evidence>
<organism evidence="2 3">
    <name type="scientific">Asticcacaulis taihuensis</name>
    <dbReference type="NCBI Taxonomy" id="260084"/>
    <lineage>
        <taxon>Bacteria</taxon>
        <taxon>Pseudomonadati</taxon>
        <taxon>Pseudomonadota</taxon>
        <taxon>Alphaproteobacteria</taxon>
        <taxon>Caulobacterales</taxon>
        <taxon>Caulobacteraceae</taxon>
        <taxon>Asticcacaulis</taxon>
    </lineage>
</organism>
<accession>A0A1G4TG91</accession>
<keyword evidence="3" id="KW-1185">Reference proteome</keyword>
<name>A0A1G4TG91_9CAUL</name>
<dbReference type="Proteomes" id="UP000199150">
    <property type="component" value="Unassembled WGS sequence"/>
</dbReference>
<proteinExistence type="predicted"/>
<keyword evidence="1" id="KW-0472">Membrane</keyword>